<dbReference type="Pfam" id="PF13089">
    <property type="entry name" value="PP_kinase_N"/>
    <property type="match status" value="1"/>
</dbReference>
<dbReference type="GO" id="GO:0046872">
    <property type="term" value="F:metal ion binding"/>
    <property type="evidence" value="ECO:0007669"/>
    <property type="project" value="UniProtKB-KW"/>
</dbReference>
<dbReference type="Gene3D" id="3.30.1840.10">
    <property type="entry name" value="Polyphosphate kinase middle domain"/>
    <property type="match status" value="1"/>
</dbReference>
<dbReference type="SUPFAM" id="SSF143724">
    <property type="entry name" value="PHP14-like"/>
    <property type="match status" value="1"/>
</dbReference>
<reference evidence="12 13" key="1">
    <citation type="submission" date="2020-08" db="EMBL/GenBank/DDBJ databases">
        <title>Genomic Encyclopedia of Type Strains, Phase IV (KMG-IV): sequencing the most valuable type-strain genomes for metagenomic binning, comparative biology and taxonomic classification.</title>
        <authorList>
            <person name="Goeker M."/>
        </authorList>
    </citation>
    <scope>NUCLEOTIDE SEQUENCE [LARGE SCALE GENOMIC DNA]</scope>
    <source>
        <strain evidence="12 13">DSM 26963</strain>
    </source>
</reference>
<evidence type="ECO:0000256" key="1">
    <source>
        <dbReference type="ARBA" id="ARBA00022553"/>
    </source>
</evidence>
<dbReference type="Gene3D" id="3.30.870.10">
    <property type="entry name" value="Endonuclease Chain A"/>
    <property type="match status" value="2"/>
</dbReference>
<dbReference type="EC" id="2.7.4.1" evidence="6 7"/>
<evidence type="ECO:0000256" key="2">
    <source>
        <dbReference type="ARBA" id="ARBA00022679"/>
    </source>
</evidence>
<evidence type="ECO:0000256" key="4">
    <source>
        <dbReference type="ARBA" id="ARBA00022777"/>
    </source>
</evidence>
<keyword evidence="4 6" id="KW-0418">Kinase</keyword>
<proteinExistence type="inferred from homology"/>
<evidence type="ECO:0000259" key="8">
    <source>
        <dbReference type="Pfam" id="PF02503"/>
    </source>
</evidence>
<dbReference type="Pfam" id="PF02503">
    <property type="entry name" value="PP_kinase"/>
    <property type="match status" value="1"/>
</dbReference>
<dbReference type="Proteomes" id="UP000521313">
    <property type="component" value="Unassembled WGS sequence"/>
</dbReference>
<evidence type="ECO:0000259" key="11">
    <source>
        <dbReference type="Pfam" id="PF17941"/>
    </source>
</evidence>
<keyword evidence="1 6" id="KW-0597">Phosphoprotein</keyword>
<keyword evidence="6" id="KW-0460">Magnesium</keyword>
<dbReference type="InterPro" id="IPR024953">
    <property type="entry name" value="PP_kinase_middle"/>
</dbReference>
<dbReference type="RefSeq" id="WP_183373887.1">
    <property type="nucleotide sequence ID" value="NZ_JACHHD010000001.1"/>
</dbReference>
<dbReference type="Pfam" id="PF13090">
    <property type="entry name" value="PP_kinase_C"/>
    <property type="match status" value="1"/>
</dbReference>
<dbReference type="NCBIfam" id="NF003921">
    <property type="entry name" value="PRK05443.2-2"/>
    <property type="match status" value="1"/>
</dbReference>
<dbReference type="NCBIfam" id="TIGR03705">
    <property type="entry name" value="poly_P_kin"/>
    <property type="match status" value="1"/>
</dbReference>
<feature type="domain" description="Polyphosphate kinase C-terminal" evidence="11">
    <location>
        <begin position="332"/>
        <end position="492"/>
    </location>
</feature>
<feature type="active site" description="Phosphohistidine intermediate" evidence="6">
    <location>
        <position position="435"/>
    </location>
</feature>
<name>A0A7W8FYN5_9FIRM</name>
<keyword evidence="5 6" id="KW-0067">ATP-binding</keyword>
<feature type="binding site" evidence="6">
    <location>
        <position position="47"/>
    </location>
    <ligand>
        <name>ATP</name>
        <dbReference type="ChEBI" id="CHEBI:30616"/>
    </ligand>
</feature>
<evidence type="ECO:0000256" key="5">
    <source>
        <dbReference type="ARBA" id="ARBA00022840"/>
    </source>
</evidence>
<dbReference type="EMBL" id="JACHHD010000001">
    <property type="protein sequence ID" value="MBB5184162.1"/>
    <property type="molecule type" value="Genomic_DNA"/>
</dbReference>
<comment type="cofactor">
    <cofactor evidence="6">
        <name>Mg(2+)</name>
        <dbReference type="ChEBI" id="CHEBI:18420"/>
    </cofactor>
</comment>
<comment type="caution">
    <text evidence="12">The sequence shown here is derived from an EMBL/GenBank/DDBJ whole genome shotgun (WGS) entry which is preliminary data.</text>
</comment>
<keyword evidence="2 6" id="KW-0808">Transferase</keyword>
<protein>
    <recommendedName>
        <fullName evidence="6 7">Polyphosphate kinase</fullName>
        <ecNumber evidence="6 7">2.7.4.1</ecNumber>
    </recommendedName>
    <alternativeName>
        <fullName evidence="6">ATP-polyphosphate phosphotransferase</fullName>
    </alternativeName>
    <alternativeName>
        <fullName evidence="6">Polyphosphoric acid kinase</fullName>
    </alternativeName>
</protein>
<gene>
    <name evidence="6" type="primary">ppk</name>
    <name evidence="12" type="ORF">HNQ43_000195</name>
</gene>
<dbReference type="PANTHER" id="PTHR30218:SF0">
    <property type="entry name" value="POLYPHOSPHATE KINASE"/>
    <property type="match status" value="1"/>
</dbReference>
<comment type="similarity">
    <text evidence="6 7">Belongs to the polyphosphate kinase 1 (PPK1) family.</text>
</comment>
<keyword evidence="3 6" id="KW-0547">Nucleotide-binding</keyword>
<sequence length="708" mass="82288">MHKKLYPFTQNRELSWLKFNQRVLEEASDPRVPLLERVKFLSIFTSNLDEFFMVRCGSLYDLSLIDDTQVDKKSGFTPSEQLKMIYQEVHDLYEMRDTVVKNINQTLESLHISGLSKKQLSKKQLKFIAQYFDVQVFPLLSPQIIDHHHPFPHLMNKALYIIVEVKDEGKKRIGIIPVPSFLDRIVYVPDGDGNYMLLEQIILHNVNKVFSNSVVCSKTIIRVTRNADINLNEKEIDEDEDYRQYMKKILKKRGRLAPIRLEFYKDAPEEIVAYLCQELNLEKNQVFISKTPLELNHLFDVISRAPSVVTTPLLYKPFEPQPNKYLQLHQPIIDQVLNHDSLLFYPFHDIEPFLLLLKEASENPSVRSIKITIYRLANHSRIVRYLARAAENGKEVTVLMELRARFDEKHNIEAAELLEDSGCQVIYGFEKYKVHSKICMITLQDRHGQLKTITQIGTGNYNEKTSKMYTDISYITSKDIIGKDAISFFQNMALGNLNGEYDQLIVSPSSLKQTCLQLIEREIKKVQSGKKGQILLKMNSMTDLDLMKKLQEASQAGVKIKMVIRGICCLLPGLKGYTENIEVYSIVGRYLEHSRIYCFGTDEDQIVYISSADFMTRNTEKRVEIGCPIHDSRLKQELLEYFDILLKDNMKARKLCSNGEYVRIETTEDPFIAQEYCMQKAMTEAKEINNQPKMSWIEQIKHWFQGQI</sequence>
<dbReference type="Pfam" id="PF17941">
    <property type="entry name" value="PP_kinase_C_1"/>
    <property type="match status" value="1"/>
</dbReference>
<feature type="domain" description="Polyphosphate kinase middle" evidence="8">
    <location>
        <begin position="124"/>
        <end position="300"/>
    </location>
</feature>
<keyword evidence="6" id="KW-0479">Metal-binding</keyword>
<evidence type="ECO:0000256" key="3">
    <source>
        <dbReference type="ARBA" id="ARBA00022741"/>
    </source>
</evidence>
<dbReference type="GO" id="GO:0006799">
    <property type="term" value="P:polyphosphate biosynthetic process"/>
    <property type="evidence" value="ECO:0007669"/>
    <property type="project" value="UniProtKB-UniRule"/>
</dbReference>
<evidence type="ECO:0000256" key="7">
    <source>
        <dbReference type="RuleBase" id="RU003800"/>
    </source>
</evidence>
<feature type="binding site" evidence="6">
    <location>
        <position position="469"/>
    </location>
    <ligand>
        <name>ATP</name>
        <dbReference type="ChEBI" id="CHEBI:30616"/>
    </ligand>
</feature>
<dbReference type="InterPro" id="IPR041108">
    <property type="entry name" value="PP_kinase_C_1"/>
</dbReference>
<evidence type="ECO:0000259" key="10">
    <source>
        <dbReference type="Pfam" id="PF13090"/>
    </source>
</evidence>
<dbReference type="GO" id="GO:0005524">
    <property type="term" value="F:ATP binding"/>
    <property type="evidence" value="ECO:0007669"/>
    <property type="project" value="UniProtKB-KW"/>
</dbReference>
<feature type="domain" description="Polyphosphate kinase N-terminal" evidence="9">
    <location>
        <begin position="10"/>
        <end position="112"/>
    </location>
</feature>
<dbReference type="InterPro" id="IPR025200">
    <property type="entry name" value="PPK_C_dom2"/>
</dbReference>
<feature type="domain" description="Polyphosphate kinase C-terminal" evidence="10">
    <location>
        <begin position="504"/>
        <end position="669"/>
    </location>
</feature>
<dbReference type="HAMAP" id="MF_00347">
    <property type="entry name" value="Polyphosphate_kinase"/>
    <property type="match status" value="1"/>
</dbReference>
<dbReference type="SUPFAM" id="SSF140356">
    <property type="entry name" value="PPK N-terminal domain-like"/>
    <property type="match status" value="1"/>
</dbReference>
<dbReference type="Gene3D" id="1.20.58.310">
    <property type="entry name" value="Polyphosphate kinase N-terminal domain"/>
    <property type="match status" value="1"/>
</dbReference>
<feature type="binding site" evidence="6">
    <location>
        <position position="593"/>
    </location>
    <ligand>
        <name>ATP</name>
        <dbReference type="ChEBI" id="CHEBI:30616"/>
    </ligand>
</feature>
<feature type="binding site" evidence="6">
    <location>
        <position position="375"/>
    </location>
    <ligand>
        <name>Mg(2+)</name>
        <dbReference type="ChEBI" id="CHEBI:18420"/>
    </ligand>
</feature>
<comment type="function">
    <text evidence="6 7">Catalyzes the reversible transfer of the terminal phosphate of ATP to form a long-chain polyphosphate (polyP).</text>
</comment>
<dbReference type="InterPro" id="IPR003414">
    <property type="entry name" value="PP_kinase"/>
</dbReference>
<evidence type="ECO:0000313" key="13">
    <source>
        <dbReference type="Proteomes" id="UP000521313"/>
    </source>
</evidence>
<dbReference type="AlphaFoldDB" id="A0A7W8FYN5"/>
<organism evidence="12 13">
    <name type="scientific">Faecalicoccus acidiformans</name>
    <dbReference type="NCBI Taxonomy" id="915173"/>
    <lineage>
        <taxon>Bacteria</taxon>
        <taxon>Bacillati</taxon>
        <taxon>Bacillota</taxon>
        <taxon>Erysipelotrichia</taxon>
        <taxon>Erysipelotrichales</taxon>
        <taxon>Erysipelotrichaceae</taxon>
        <taxon>Faecalicoccus</taxon>
    </lineage>
</organism>
<dbReference type="PIRSF" id="PIRSF015589">
    <property type="entry name" value="PP_kinase"/>
    <property type="match status" value="1"/>
</dbReference>
<dbReference type="InterPro" id="IPR036830">
    <property type="entry name" value="PP_kinase_middle_dom_sf"/>
</dbReference>
<evidence type="ECO:0000259" key="9">
    <source>
        <dbReference type="Pfam" id="PF13089"/>
    </source>
</evidence>
<dbReference type="NCBIfam" id="NF003917">
    <property type="entry name" value="PRK05443.1-1"/>
    <property type="match status" value="1"/>
</dbReference>
<comment type="PTM">
    <text evidence="6 7">An intermediate of this reaction is the autophosphorylated ppk in which a phosphate is covalently linked to a histidine residue through a N-P bond.</text>
</comment>
<feature type="binding site" evidence="6">
    <location>
        <position position="565"/>
    </location>
    <ligand>
        <name>ATP</name>
        <dbReference type="ChEBI" id="CHEBI:30616"/>
    </ligand>
</feature>
<evidence type="ECO:0000313" key="12">
    <source>
        <dbReference type="EMBL" id="MBB5184162.1"/>
    </source>
</evidence>
<dbReference type="GO" id="GO:0008976">
    <property type="term" value="F:polyphosphate kinase activity"/>
    <property type="evidence" value="ECO:0007669"/>
    <property type="project" value="UniProtKB-UniRule"/>
</dbReference>
<accession>A0A7W8FYN5</accession>
<dbReference type="PANTHER" id="PTHR30218">
    <property type="entry name" value="POLYPHOSPHATE KINASE"/>
    <property type="match status" value="1"/>
</dbReference>
<dbReference type="GO" id="GO:0009358">
    <property type="term" value="C:polyphosphate kinase complex"/>
    <property type="evidence" value="ECO:0007669"/>
    <property type="project" value="InterPro"/>
</dbReference>
<dbReference type="InterPro" id="IPR025198">
    <property type="entry name" value="PPK_N_dom"/>
</dbReference>
<feature type="binding site" evidence="6">
    <location>
        <position position="405"/>
    </location>
    <ligand>
        <name>Mg(2+)</name>
        <dbReference type="ChEBI" id="CHEBI:18420"/>
    </ligand>
</feature>
<dbReference type="InterPro" id="IPR036832">
    <property type="entry name" value="PPK_N_dom_sf"/>
</dbReference>
<evidence type="ECO:0000256" key="6">
    <source>
        <dbReference type="HAMAP-Rule" id="MF_00347"/>
    </source>
</evidence>
<comment type="catalytic activity">
    <reaction evidence="6 7">
        <text>[phosphate](n) + ATP = [phosphate](n+1) + ADP</text>
        <dbReference type="Rhea" id="RHEA:19573"/>
        <dbReference type="Rhea" id="RHEA-COMP:9859"/>
        <dbReference type="Rhea" id="RHEA-COMP:14280"/>
        <dbReference type="ChEBI" id="CHEBI:16838"/>
        <dbReference type="ChEBI" id="CHEBI:30616"/>
        <dbReference type="ChEBI" id="CHEBI:456216"/>
        <dbReference type="EC" id="2.7.4.1"/>
    </reaction>
</comment>
<dbReference type="SUPFAM" id="SSF56024">
    <property type="entry name" value="Phospholipase D/nuclease"/>
    <property type="match status" value="2"/>
</dbReference>